<proteinExistence type="predicted"/>
<name>A0AAV8Z0S9_9CUCU</name>
<protein>
    <submittedName>
        <fullName evidence="1">Uncharacterized protein</fullName>
    </submittedName>
</protein>
<gene>
    <name evidence="1" type="ORF">NQ318_014010</name>
</gene>
<reference evidence="1" key="1">
    <citation type="journal article" date="2023" name="Insect Mol. Biol.">
        <title>Genome sequencing provides insights into the evolution of gene families encoding plant cell wall-degrading enzymes in longhorned beetles.</title>
        <authorList>
            <person name="Shin N.R."/>
            <person name="Okamura Y."/>
            <person name="Kirsch R."/>
            <person name="Pauchet Y."/>
        </authorList>
    </citation>
    <scope>NUCLEOTIDE SEQUENCE</scope>
    <source>
        <strain evidence="1">AMC_N1</strain>
    </source>
</reference>
<accession>A0AAV8Z0S9</accession>
<evidence type="ECO:0000313" key="2">
    <source>
        <dbReference type="Proteomes" id="UP001162162"/>
    </source>
</evidence>
<evidence type="ECO:0000313" key="1">
    <source>
        <dbReference type="EMBL" id="KAJ8956656.1"/>
    </source>
</evidence>
<sequence>MHMSTRLKSFKSATDVPINRNDLTVQFKLHRFVERPGSAIRVLIFFISEKKCTLDMKTVLIFFHFGMVTSRVTFKNLDDSTGNSTTLNSHDTIYSLNPDVPKTIIAPHIRHRESKKPEDSNSRYLGDLNLRPCQKPAKCHTLNYTTCMGVKLPYHSTTLDLTDLKKSRKSPGEVTTLPVFAVHSEMLGSNTTILMCLIYA</sequence>
<dbReference type="EMBL" id="JAPWTK010000028">
    <property type="protein sequence ID" value="KAJ8956656.1"/>
    <property type="molecule type" value="Genomic_DNA"/>
</dbReference>
<comment type="caution">
    <text evidence="1">The sequence shown here is derived from an EMBL/GenBank/DDBJ whole genome shotgun (WGS) entry which is preliminary data.</text>
</comment>
<dbReference type="AlphaFoldDB" id="A0AAV8Z0S9"/>
<keyword evidence="2" id="KW-1185">Reference proteome</keyword>
<organism evidence="1 2">
    <name type="scientific">Aromia moschata</name>
    <dbReference type="NCBI Taxonomy" id="1265417"/>
    <lineage>
        <taxon>Eukaryota</taxon>
        <taxon>Metazoa</taxon>
        <taxon>Ecdysozoa</taxon>
        <taxon>Arthropoda</taxon>
        <taxon>Hexapoda</taxon>
        <taxon>Insecta</taxon>
        <taxon>Pterygota</taxon>
        <taxon>Neoptera</taxon>
        <taxon>Endopterygota</taxon>
        <taxon>Coleoptera</taxon>
        <taxon>Polyphaga</taxon>
        <taxon>Cucujiformia</taxon>
        <taxon>Chrysomeloidea</taxon>
        <taxon>Cerambycidae</taxon>
        <taxon>Cerambycinae</taxon>
        <taxon>Callichromatini</taxon>
        <taxon>Aromia</taxon>
    </lineage>
</organism>
<dbReference type="Proteomes" id="UP001162162">
    <property type="component" value="Unassembled WGS sequence"/>
</dbReference>